<evidence type="ECO:0000313" key="2">
    <source>
        <dbReference type="EMBL" id="OPE56577.1"/>
    </source>
</evidence>
<proteinExistence type="predicted"/>
<organism evidence="2 3">
    <name type="scientific">Pseudomonas syringae pv. tomato</name>
    <dbReference type="NCBI Taxonomy" id="323"/>
    <lineage>
        <taxon>Bacteria</taxon>
        <taxon>Pseudomonadati</taxon>
        <taxon>Pseudomonadota</taxon>
        <taxon>Gammaproteobacteria</taxon>
        <taxon>Pseudomonadales</taxon>
        <taxon>Pseudomonadaceae</taxon>
        <taxon>Pseudomonas</taxon>
    </lineage>
</organism>
<protein>
    <submittedName>
        <fullName evidence="2">Uncharacterized protein</fullName>
    </submittedName>
</protein>
<feature type="non-terminal residue" evidence="2">
    <location>
        <position position="1"/>
    </location>
</feature>
<evidence type="ECO:0000313" key="3">
    <source>
        <dbReference type="Proteomes" id="UP000189855"/>
    </source>
</evidence>
<feature type="region of interest" description="Disordered" evidence="1">
    <location>
        <begin position="1"/>
        <end position="60"/>
    </location>
</feature>
<sequence length="76" mass="7873">ATGITPATELGVATGITTDPDQGDSPGITSNTDLDDAPGITSNTDIEKPQSTKKRFVTDQSQHARAVLPLSINPLI</sequence>
<dbReference type="AlphaFoldDB" id="A0AB36KNG6"/>
<evidence type="ECO:0000256" key="1">
    <source>
        <dbReference type="SAM" id="MobiDB-lite"/>
    </source>
</evidence>
<name>A0AB36KNG6_PSEUB</name>
<dbReference type="EMBL" id="MSDS01000064">
    <property type="protein sequence ID" value="OPE56577.1"/>
    <property type="molecule type" value="Genomic_DNA"/>
</dbReference>
<comment type="caution">
    <text evidence="2">The sequence shown here is derived from an EMBL/GenBank/DDBJ whole genome shotgun (WGS) entry which is preliminary data.</text>
</comment>
<reference evidence="2 3" key="1">
    <citation type="journal article" date="2017" name="Mol. Ecol.">
        <title>Adaptation of the pathogen, Pseudomonas syringae, during experimental evolution on a native vs. alternative host plant.</title>
        <authorList>
            <person name="Meaden S."/>
            <person name="Koskella B."/>
        </authorList>
    </citation>
    <scope>NUCLEOTIDE SEQUENCE [LARGE SCALE GENOMIC DNA]</scope>
    <source>
        <strain evidence="2 3">PT23</strain>
    </source>
</reference>
<dbReference type="Proteomes" id="UP000189855">
    <property type="component" value="Unassembled WGS sequence"/>
</dbReference>
<accession>A0AB36KNG6</accession>
<gene>
    <name evidence="2" type="ORF">BTW15_29205</name>
</gene>